<feature type="region of interest" description="Disordered" evidence="1">
    <location>
        <begin position="55"/>
        <end position="87"/>
    </location>
</feature>
<comment type="caution">
    <text evidence="2">The sequence shown here is derived from an EMBL/GenBank/DDBJ whole genome shotgun (WGS) entry which is preliminary data.</text>
</comment>
<gene>
    <name evidence="2" type="ORF">DES54_11323</name>
</gene>
<sequence length="87" mass="10286">MQRYLQSNAGKLLFRHYFLLNRGLAFYPHLPVRQFRIFLRIKYRFIRLFEQLTGHGAGGHRTADIQRGASHINQGFDGNQQGNQRNR</sequence>
<name>A0A366I6T1_9GAMM</name>
<proteinExistence type="predicted"/>
<dbReference type="AlphaFoldDB" id="A0A366I6T1"/>
<reference evidence="2 3" key="1">
    <citation type="submission" date="2018-06" db="EMBL/GenBank/DDBJ databases">
        <title>Genomic Encyclopedia of Type Strains, Phase IV (KMG-IV): sequencing the most valuable type-strain genomes for metagenomic binning, comparative biology and taxonomic classification.</title>
        <authorList>
            <person name="Goeker M."/>
        </authorList>
    </citation>
    <scope>NUCLEOTIDE SEQUENCE [LARGE SCALE GENOMIC DNA]</scope>
    <source>
        <strain evidence="2 3">DSM 30166</strain>
    </source>
</reference>
<dbReference type="EMBL" id="QNRY01000013">
    <property type="protein sequence ID" value="RBP63009.1"/>
    <property type="molecule type" value="Genomic_DNA"/>
</dbReference>
<evidence type="ECO:0000313" key="3">
    <source>
        <dbReference type="Proteomes" id="UP000253046"/>
    </source>
</evidence>
<keyword evidence="3" id="KW-1185">Reference proteome</keyword>
<protein>
    <submittedName>
        <fullName evidence="2">Uncharacterized protein</fullName>
    </submittedName>
</protein>
<evidence type="ECO:0000313" key="2">
    <source>
        <dbReference type="EMBL" id="RBP63009.1"/>
    </source>
</evidence>
<accession>A0A366I6T1</accession>
<dbReference type="Proteomes" id="UP000253046">
    <property type="component" value="Unassembled WGS sequence"/>
</dbReference>
<evidence type="ECO:0000256" key="1">
    <source>
        <dbReference type="SAM" id="MobiDB-lite"/>
    </source>
</evidence>
<feature type="compositionally biased region" description="Low complexity" evidence="1">
    <location>
        <begin position="73"/>
        <end position="87"/>
    </location>
</feature>
<organism evidence="2 3">
    <name type="scientific">Brenneria salicis ATCC 15712 = DSM 30166</name>
    <dbReference type="NCBI Taxonomy" id="714314"/>
    <lineage>
        <taxon>Bacteria</taxon>
        <taxon>Pseudomonadati</taxon>
        <taxon>Pseudomonadota</taxon>
        <taxon>Gammaproteobacteria</taxon>
        <taxon>Enterobacterales</taxon>
        <taxon>Pectobacteriaceae</taxon>
        <taxon>Brenneria</taxon>
    </lineage>
</organism>